<name>A0A8H6ZF80_9AGAR</name>
<dbReference type="PANTHER" id="PTHR47424">
    <property type="entry name" value="REGULATORY PROTEIN GAL4"/>
    <property type="match status" value="1"/>
</dbReference>
<accession>A0A8H6ZF80</accession>
<dbReference type="GO" id="GO:0006351">
    <property type="term" value="P:DNA-templated transcription"/>
    <property type="evidence" value="ECO:0007669"/>
    <property type="project" value="InterPro"/>
</dbReference>
<dbReference type="GO" id="GO:0000981">
    <property type="term" value="F:DNA-binding transcription factor activity, RNA polymerase II-specific"/>
    <property type="evidence" value="ECO:0007669"/>
    <property type="project" value="TreeGrafter"/>
</dbReference>
<dbReference type="OrthoDB" id="424974at2759"/>
<reference evidence="6" key="1">
    <citation type="submission" date="2020-05" db="EMBL/GenBank/DDBJ databases">
        <title>Mycena genomes resolve the evolution of fungal bioluminescence.</title>
        <authorList>
            <person name="Tsai I.J."/>
        </authorList>
    </citation>
    <scope>NUCLEOTIDE SEQUENCE</scope>
    <source>
        <strain evidence="6">160909Yilan</strain>
    </source>
</reference>
<dbReference type="PANTHER" id="PTHR47424:SF3">
    <property type="entry name" value="REGULATORY PROTEIN GAL4"/>
    <property type="match status" value="1"/>
</dbReference>
<protein>
    <submittedName>
        <fullName evidence="6">Zn(2)-C6 fungal-type domain-containing protein</fullName>
    </submittedName>
</protein>
<organism evidence="6 7">
    <name type="scientific">Mycena sanguinolenta</name>
    <dbReference type="NCBI Taxonomy" id="230812"/>
    <lineage>
        <taxon>Eukaryota</taxon>
        <taxon>Fungi</taxon>
        <taxon>Dikarya</taxon>
        <taxon>Basidiomycota</taxon>
        <taxon>Agaricomycotina</taxon>
        <taxon>Agaricomycetes</taxon>
        <taxon>Agaricomycetidae</taxon>
        <taxon>Agaricales</taxon>
        <taxon>Marasmiineae</taxon>
        <taxon>Mycenaceae</taxon>
        <taxon>Mycena</taxon>
    </lineage>
</organism>
<evidence type="ECO:0000313" key="6">
    <source>
        <dbReference type="EMBL" id="KAF7376607.1"/>
    </source>
</evidence>
<keyword evidence="1" id="KW-0805">Transcription regulation</keyword>
<gene>
    <name evidence="6" type="ORF">MSAN_00077400</name>
</gene>
<keyword evidence="4" id="KW-0539">Nucleus</keyword>
<keyword evidence="2" id="KW-0238">DNA-binding</keyword>
<dbReference type="EMBL" id="JACAZH010000001">
    <property type="protein sequence ID" value="KAF7376607.1"/>
    <property type="molecule type" value="Genomic_DNA"/>
</dbReference>
<feature type="domain" description="Xylanolytic transcriptional activator regulatory" evidence="5">
    <location>
        <begin position="100"/>
        <end position="173"/>
    </location>
</feature>
<dbReference type="SMART" id="SM00906">
    <property type="entry name" value="Fungal_trans"/>
    <property type="match status" value="1"/>
</dbReference>
<sequence length="470" mass="52900">MPLMQCEAVELLTLIYRPNPHSSATPQQMAVLYLIFALGSLVDLDLPPYNSDADHYFDIACAAMAIKPFFENPTVVTVQALTLISCYYAHGGQKFSMGSAWSTISLASSLSQRLGLHRESFSSQLPSKISNRCRALFWEIYSIETLYGLSVGRPTGTCSSNINCPYPPDEPEDAQPFVKIYPGYRHARWEGTRIVTAPIMEAFLTTRKPSYDAVLAMDQAIREYIHSFSFERFPKYENEPPSAFIQRHLIPLFGKTMLLYIHSGSFVEAMRDDSVHPLASSYSVSFLAAYRNASEIIKANIMNFASHPMLFTRWWTIWTGLFNAAVVAGTIAIKYPNAQFAPNAMAELFTAVDLFEKGTTSSGRARSGLAILRRLRDKAIGYTPGTRAMNQLHDPSTIPKQKRSSVFFQDTPVLLPIRFYSRVRHRLLHPRNQDAGIRPFPRSGTTHRTFNGDLILPSSDTLIQRLRSQM</sequence>
<dbReference type="GO" id="GO:0005634">
    <property type="term" value="C:nucleus"/>
    <property type="evidence" value="ECO:0007669"/>
    <property type="project" value="TreeGrafter"/>
</dbReference>
<dbReference type="GO" id="GO:0000435">
    <property type="term" value="P:positive regulation of transcription from RNA polymerase II promoter by galactose"/>
    <property type="evidence" value="ECO:0007669"/>
    <property type="project" value="TreeGrafter"/>
</dbReference>
<evidence type="ECO:0000256" key="2">
    <source>
        <dbReference type="ARBA" id="ARBA00023125"/>
    </source>
</evidence>
<evidence type="ECO:0000313" key="7">
    <source>
        <dbReference type="Proteomes" id="UP000623467"/>
    </source>
</evidence>
<dbReference type="GO" id="GO:0008270">
    <property type="term" value="F:zinc ion binding"/>
    <property type="evidence" value="ECO:0007669"/>
    <property type="project" value="InterPro"/>
</dbReference>
<proteinExistence type="predicted"/>
<dbReference type="InterPro" id="IPR051127">
    <property type="entry name" value="Fungal_SecMet_Regulators"/>
</dbReference>
<evidence type="ECO:0000256" key="4">
    <source>
        <dbReference type="ARBA" id="ARBA00023242"/>
    </source>
</evidence>
<evidence type="ECO:0000259" key="5">
    <source>
        <dbReference type="SMART" id="SM00906"/>
    </source>
</evidence>
<evidence type="ECO:0000256" key="3">
    <source>
        <dbReference type="ARBA" id="ARBA00023163"/>
    </source>
</evidence>
<evidence type="ECO:0000256" key="1">
    <source>
        <dbReference type="ARBA" id="ARBA00023015"/>
    </source>
</evidence>
<dbReference type="InterPro" id="IPR007219">
    <property type="entry name" value="XnlR_reg_dom"/>
</dbReference>
<dbReference type="AlphaFoldDB" id="A0A8H6ZF80"/>
<dbReference type="GO" id="GO:0000978">
    <property type="term" value="F:RNA polymerase II cis-regulatory region sequence-specific DNA binding"/>
    <property type="evidence" value="ECO:0007669"/>
    <property type="project" value="TreeGrafter"/>
</dbReference>
<dbReference type="Pfam" id="PF04082">
    <property type="entry name" value="Fungal_trans"/>
    <property type="match status" value="1"/>
</dbReference>
<keyword evidence="7" id="KW-1185">Reference proteome</keyword>
<dbReference type="CDD" id="cd12148">
    <property type="entry name" value="fungal_TF_MHR"/>
    <property type="match status" value="1"/>
</dbReference>
<dbReference type="Proteomes" id="UP000623467">
    <property type="component" value="Unassembled WGS sequence"/>
</dbReference>
<keyword evidence="3" id="KW-0804">Transcription</keyword>
<comment type="caution">
    <text evidence="6">The sequence shown here is derived from an EMBL/GenBank/DDBJ whole genome shotgun (WGS) entry which is preliminary data.</text>
</comment>